<dbReference type="PROSITE" id="PS50072">
    <property type="entry name" value="CSA_PPIASE_2"/>
    <property type="match status" value="1"/>
</dbReference>
<keyword evidence="6" id="KW-1185">Reference proteome</keyword>
<dbReference type="InterPro" id="IPR002130">
    <property type="entry name" value="Cyclophilin-type_PPIase_dom"/>
</dbReference>
<feature type="chain" id="PRO_5008643195" evidence="3">
    <location>
        <begin position="33"/>
        <end position="228"/>
    </location>
</feature>
<evidence type="ECO:0000313" key="5">
    <source>
        <dbReference type="EMBL" id="OCL34618.1"/>
    </source>
</evidence>
<evidence type="ECO:0000313" key="6">
    <source>
        <dbReference type="Proteomes" id="UP000093501"/>
    </source>
</evidence>
<feature type="domain" description="PPIase cyclophilin-type" evidence="4">
    <location>
        <begin position="82"/>
        <end position="227"/>
    </location>
</feature>
<dbReference type="RefSeq" id="WP_068751300.1">
    <property type="nucleotide sequence ID" value="NZ_LR214441.1"/>
</dbReference>
<dbReference type="InterPro" id="IPR044666">
    <property type="entry name" value="Cyclophilin_A-like"/>
</dbReference>
<organism evidence="5 6">
    <name type="scientific">Tessaracoccus lapidicaptus</name>
    <dbReference type="NCBI Taxonomy" id="1427523"/>
    <lineage>
        <taxon>Bacteria</taxon>
        <taxon>Bacillati</taxon>
        <taxon>Actinomycetota</taxon>
        <taxon>Actinomycetes</taxon>
        <taxon>Propionibacteriales</taxon>
        <taxon>Propionibacteriaceae</taxon>
        <taxon>Tessaracoccus</taxon>
    </lineage>
</organism>
<keyword evidence="5" id="KW-0413">Isomerase</keyword>
<dbReference type="GO" id="GO:0003755">
    <property type="term" value="F:peptidyl-prolyl cis-trans isomerase activity"/>
    <property type="evidence" value="ECO:0007669"/>
    <property type="project" value="InterPro"/>
</dbReference>
<feature type="region of interest" description="Disordered" evidence="2">
    <location>
        <begin position="208"/>
        <end position="228"/>
    </location>
</feature>
<proteinExistence type="predicted"/>
<keyword evidence="3" id="KW-0732">Signal</keyword>
<dbReference type="PANTHER" id="PTHR45625">
    <property type="entry name" value="PEPTIDYL-PROLYL CIS-TRANS ISOMERASE-RELATED"/>
    <property type="match status" value="1"/>
</dbReference>
<dbReference type="Gene3D" id="2.40.100.10">
    <property type="entry name" value="Cyclophilin-like"/>
    <property type="match status" value="1"/>
</dbReference>
<reference evidence="6" key="1">
    <citation type="submission" date="2016-07" db="EMBL/GenBank/DDBJ databases">
        <authorList>
            <person name="Florea S."/>
            <person name="Webb J.S."/>
            <person name="Jaromczyk J."/>
            <person name="Schardl C.L."/>
        </authorList>
    </citation>
    <scope>NUCLEOTIDE SEQUENCE [LARGE SCALE GENOMIC DNA]</scope>
    <source>
        <strain evidence="6">IPBSL-7</strain>
    </source>
</reference>
<dbReference type="SUPFAM" id="SSF50891">
    <property type="entry name" value="Cyclophilin-like"/>
    <property type="match status" value="1"/>
</dbReference>
<sequence>MASIYAKLDAVRIRPLALLAVLALLATGCQNANDSAGDAVAGGAGVTCEYPPEGEPARPVDPPRSENVSDQGTVGVTLHLTAGDVSLTLDRATAPCTVNSFVSLAEQGFYDDTECHRLVDYGIFILQCGDPTATGTGGPGYTIPDELNPPPTYPAGTVAMAKRQPPNTGGSQFFLVWADTPLPPEYTVFGTMDQAGLDVVAGIAAQGVDGTDQTSPNAEARIESVSLG</sequence>
<dbReference type="InterPro" id="IPR029000">
    <property type="entry name" value="Cyclophilin-like_dom_sf"/>
</dbReference>
<protein>
    <submittedName>
        <fullName evidence="5">Peptidylprolyl isomerase</fullName>
    </submittedName>
</protein>
<dbReference type="EMBL" id="MBQD01000020">
    <property type="protein sequence ID" value="OCL34618.1"/>
    <property type="molecule type" value="Genomic_DNA"/>
</dbReference>
<name>A0A1C0AN01_9ACTN</name>
<gene>
    <name evidence="5" type="ORF">BCR15_02690</name>
</gene>
<comment type="caution">
    <text evidence="5">The sequence shown here is derived from an EMBL/GenBank/DDBJ whole genome shotgun (WGS) entry which is preliminary data.</text>
</comment>
<dbReference type="CDD" id="cd00317">
    <property type="entry name" value="cyclophilin"/>
    <property type="match status" value="1"/>
</dbReference>
<dbReference type="AlphaFoldDB" id="A0A1C0AN01"/>
<dbReference type="Pfam" id="PF00160">
    <property type="entry name" value="Pro_isomerase"/>
    <property type="match status" value="1"/>
</dbReference>
<comment type="function">
    <text evidence="1">PPIases accelerate the folding of proteins. It catalyzes the cis-trans isomerization of proline imidic peptide bonds in oligopeptides.</text>
</comment>
<dbReference type="PANTHER" id="PTHR45625:SF3">
    <property type="entry name" value="PEPTIDYL-PROLYL CIS-TRANS ISOMERASE B-RELATED"/>
    <property type="match status" value="1"/>
</dbReference>
<feature type="compositionally biased region" description="Basic and acidic residues" evidence="2">
    <location>
        <begin position="55"/>
        <end position="64"/>
    </location>
</feature>
<feature type="region of interest" description="Disordered" evidence="2">
    <location>
        <begin position="50"/>
        <end position="69"/>
    </location>
</feature>
<evidence type="ECO:0000256" key="2">
    <source>
        <dbReference type="SAM" id="MobiDB-lite"/>
    </source>
</evidence>
<evidence type="ECO:0000256" key="3">
    <source>
        <dbReference type="SAM" id="SignalP"/>
    </source>
</evidence>
<dbReference type="Proteomes" id="UP000093501">
    <property type="component" value="Unassembled WGS sequence"/>
</dbReference>
<evidence type="ECO:0000259" key="4">
    <source>
        <dbReference type="PROSITE" id="PS50072"/>
    </source>
</evidence>
<feature type="signal peptide" evidence="3">
    <location>
        <begin position="1"/>
        <end position="32"/>
    </location>
</feature>
<accession>A0A1C0AN01</accession>
<dbReference type="PROSITE" id="PS51257">
    <property type="entry name" value="PROKAR_LIPOPROTEIN"/>
    <property type="match status" value="1"/>
</dbReference>
<evidence type="ECO:0000256" key="1">
    <source>
        <dbReference type="ARBA" id="ARBA00002388"/>
    </source>
</evidence>